<reference evidence="1 2" key="1">
    <citation type="submission" date="2023-11" db="EMBL/GenBank/DDBJ databases">
        <title>Peredibacter starrii A3.12.</title>
        <authorList>
            <person name="Mitchell R.J."/>
        </authorList>
    </citation>
    <scope>NUCLEOTIDE SEQUENCE [LARGE SCALE GENOMIC DNA]</scope>
    <source>
        <strain evidence="1 2">A3.12</strain>
    </source>
</reference>
<dbReference type="EMBL" id="CP139487">
    <property type="protein sequence ID" value="WPU65903.1"/>
    <property type="molecule type" value="Genomic_DNA"/>
</dbReference>
<organism evidence="1 2">
    <name type="scientific">Peredibacter starrii</name>
    <dbReference type="NCBI Taxonomy" id="28202"/>
    <lineage>
        <taxon>Bacteria</taxon>
        <taxon>Pseudomonadati</taxon>
        <taxon>Bdellovibrionota</taxon>
        <taxon>Bacteriovoracia</taxon>
        <taxon>Bacteriovoracales</taxon>
        <taxon>Bacteriovoracaceae</taxon>
        <taxon>Peredibacter</taxon>
    </lineage>
</organism>
<dbReference type="Proteomes" id="UP001324634">
    <property type="component" value="Chromosome"/>
</dbReference>
<dbReference type="KEGG" id="psti:SOO65_04010"/>
<name>A0AAX4HRV0_9BACT</name>
<dbReference type="PROSITE" id="PS51257">
    <property type="entry name" value="PROKAR_LIPOPROTEIN"/>
    <property type="match status" value="1"/>
</dbReference>
<gene>
    <name evidence="1" type="ORF">SOO65_04010</name>
</gene>
<dbReference type="RefSeq" id="WP_321397320.1">
    <property type="nucleotide sequence ID" value="NZ_CP139487.1"/>
</dbReference>
<evidence type="ECO:0000313" key="2">
    <source>
        <dbReference type="Proteomes" id="UP001324634"/>
    </source>
</evidence>
<evidence type="ECO:0000313" key="1">
    <source>
        <dbReference type="EMBL" id="WPU65903.1"/>
    </source>
</evidence>
<proteinExistence type="predicted"/>
<protein>
    <recommendedName>
        <fullName evidence="3">Lipoprotein</fullName>
    </recommendedName>
</protein>
<accession>A0AAX4HRV0</accession>
<keyword evidence="2" id="KW-1185">Reference proteome</keyword>
<sequence length="191" mass="22036">MNKLFTLLLIISSGCGLVQVRSSKEMNSMLEKQKASLPQFKQESSKNWKYGTQIDPMDNSVTYMAVSHSKNKVNLSFPYHGGTQAKIGLVKYSNGHRVASIEVTKGQISFNHIAIGRLEEMRVKFGNDNLESYEIKIPQNTKNDYLVIYNQDRFIRNLNQYKTAKIQLRFFRDGLKTFEFATDELQSFFLE</sequence>
<dbReference type="AlphaFoldDB" id="A0AAX4HRV0"/>
<evidence type="ECO:0008006" key="3">
    <source>
        <dbReference type="Google" id="ProtNLM"/>
    </source>
</evidence>